<gene>
    <name evidence="1" type="ORF">BofuT4_uP018420.1</name>
</gene>
<proteinExistence type="predicted"/>
<evidence type="ECO:0000313" key="1">
    <source>
        <dbReference type="EMBL" id="CCD51536.1"/>
    </source>
</evidence>
<dbReference type="InParanoid" id="G2YIJ9"/>
<evidence type="ECO:0000313" key="2">
    <source>
        <dbReference type="Proteomes" id="UP000008177"/>
    </source>
</evidence>
<dbReference type="EMBL" id="FQ790337">
    <property type="protein sequence ID" value="CCD51536.1"/>
    <property type="molecule type" value="Genomic_DNA"/>
</dbReference>
<dbReference type="AlphaFoldDB" id="G2YIJ9"/>
<protein>
    <submittedName>
        <fullName evidence="1">Uncharacterized protein</fullName>
    </submittedName>
</protein>
<dbReference type="Proteomes" id="UP000008177">
    <property type="component" value="Unplaced contigs"/>
</dbReference>
<sequence length="53" mass="5948">MTASLEDSKWKIIREDRNHGFSGSKQLYGSVLDTRSQDSFISDEPSSLASKKL</sequence>
<dbReference type="HOGENOM" id="CLU_3068421_0_0_1"/>
<name>G2YIJ9_BOTF4</name>
<accession>G2YIJ9</accession>
<reference evidence="2" key="1">
    <citation type="journal article" date="2011" name="PLoS Genet.">
        <title>Genomic analysis of the necrotrophic fungal pathogens Sclerotinia sclerotiorum and Botrytis cinerea.</title>
        <authorList>
            <person name="Amselem J."/>
            <person name="Cuomo C.A."/>
            <person name="van Kan J.A."/>
            <person name="Viaud M."/>
            <person name="Benito E.P."/>
            <person name="Couloux A."/>
            <person name="Coutinho P.M."/>
            <person name="de Vries R.P."/>
            <person name="Dyer P.S."/>
            <person name="Fillinger S."/>
            <person name="Fournier E."/>
            <person name="Gout L."/>
            <person name="Hahn M."/>
            <person name="Kohn L."/>
            <person name="Lapalu N."/>
            <person name="Plummer K.M."/>
            <person name="Pradier J.M."/>
            <person name="Quevillon E."/>
            <person name="Sharon A."/>
            <person name="Simon A."/>
            <person name="ten Have A."/>
            <person name="Tudzynski B."/>
            <person name="Tudzynski P."/>
            <person name="Wincker P."/>
            <person name="Andrew M."/>
            <person name="Anthouard V."/>
            <person name="Beever R.E."/>
            <person name="Beffa R."/>
            <person name="Benoit I."/>
            <person name="Bouzid O."/>
            <person name="Brault B."/>
            <person name="Chen Z."/>
            <person name="Choquer M."/>
            <person name="Collemare J."/>
            <person name="Cotton P."/>
            <person name="Danchin E.G."/>
            <person name="Da Silva C."/>
            <person name="Gautier A."/>
            <person name="Giraud C."/>
            <person name="Giraud T."/>
            <person name="Gonzalez C."/>
            <person name="Grossetete S."/>
            <person name="Guldener U."/>
            <person name="Henrissat B."/>
            <person name="Howlett B.J."/>
            <person name="Kodira C."/>
            <person name="Kretschmer M."/>
            <person name="Lappartient A."/>
            <person name="Leroch M."/>
            <person name="Levis C."/>
            <person name="Mauceli E."/>
            <person name="Neuveglise C."/>
            <person name="Oeser B."/>
            <person name="Pearson M."/>
            <person name="Poulain J."/>
            <person name="Poussereau N."/>
            <person name="Quesneville H."/>
            <person name="Rascle C."/>
            <person name="Schumacher J."/>
            <person name="Segurens B."/>
            <person name="Sexton A."/>
            <person name="Silva E."/>
            <person name="Sirven C."/>
            <person name="Soanes D.M."/>
            <person name="Talbot N.J."/>
            <person name="Templeton M."/>
            <person name="Yandava C."/>
            <person name="Yarden O."/>
            <person name="Zeng Q."/>
            <person name="Rollins J.A."/>
            <person name="Lebrun M.H."/>
            <person name="Dickman M."/>
        </authorList>
    </citation>
    <scope>NUCLEOTIDE SEQUENCE [LARGE SCALE GENOMIC DNA]</scope>
    <source>
        <strain evidence="2">T4</strain>
    </source>
</reference>
<organism evidence="1 2">
    <name type="scientific">Botryotinia fuckeliana (strain T4)</name>
    <name type="common">Noble rot fungus</name>
    <name type="synonym">Botrytis cinerea</name>
    <dbReference type="NCBI Taxonomy" id="999810"/>
    <lineage>
        <taxon>Eukaryota</taxon>
        <taxon>Fungi</taxon>
        <taxon>Dikarya</taxon>
        <taxon>Ascomycota</taxon>
        <taxon>Pezizomycotina</taxon>
        <taxon>Leotiomycetes</taxon>
        <taxon>Helotiales</taxon>
        <taxon>Sclerotiniaceae</taxon>
        <taxon>Botrytis</taxon>
    </lineage>
</organism>